<accession>A0A9P1IIW2</accession>
<name>A0A9P1IIW2_9PELO</name>
<sequence>MSQNDSKNVDAIDMSKKTYKKEVAKQRQIKRMRKMKLRDRQDDVRISDVSDMSVNLEEVQKEDNQADWLNDLVKTEPKNESSVPPAKSSSQDDIRCTAELPRSKSPVLPKEGGFCAGFSCIWQFIKNNRKTTILSVSAIVLAILWKIRN</sequence>
<reference evidence="2" key="1">
    <citation type="submission" date="2022-11" db="EMBL/GenBank/DDBJ databases">
        <authorList>
            <person name="Kikuchi T."/>
        </authorList>
    </citation>
    <scope>NUCLEOTIDE SEQUENCE</scope>
    <source>
        <strain evidence="2">PS1010</strain>
    </source>
</reference>
<dbReference type="EMBL" id="CANHGI010000003">
    <property type="protein sequence ID" value="CAI5445713.1"/>
    <property type="molecule type" value="Genomic_DNA"/>
</dbReference>
<evidence type="ECO:0000313" key="3">
    <source>
        <dbReference type="Proteomes" id="UP001152747"/>
    </source>
</evidence>
<gene>
    <name evidence="2" type="ORF">CAMP_LOCUS8350</name>
</gene>
<proteinExistence type="predicted"/>
<protein>
    <submittedName>
        <fullName evidence="2">Uncharacterized protein</fullName>
    </submittedName>
</protein>
<organism evidence="2 3">
    <name type="scientific">Caenorhabditis angaria</name>
    <dbReference type="NCBI Taxonomy" id="860376"/>
    <lineage>
        <taxon>Eukaryota</taxon>
        <taxon>Metazoa</taxon>
        <taxon>Ecdysozoa</taxon>
        <taxon>Nematoda</taxon>
        <taxon>Chromadorea</taxon>
        <taxon>Rhabditida</taxon>
        <taxon>Rhabditina</taxon>
        <taxon>Rhabditomorpha</taxon>
        <taxon>Rhabditoidea</taxon>
        <taxon>Rhabditidae</taxon>
        <taxon>Peloderinae</taxon>
        <taxon>Caenorhabditis</taxon>
    </lineage>
</organism>
<evidence type="ECO:0000313" key="2">
    <source>
        <dbReference type="EMBL" id="CAI5445713.1"/>
    </source>
</evidence>
<dbReference type="AlphaFoldDB" id="A0A9P1IIW2"/>
<feature type="compositionally biased region" description="Basic and acidic residues" evidence="1">
    <location>
        <begin position="7"/>
        <end position="25"/>
    </location>
</feature>
<dbReference type="Proteomes" id="UP001152747">
    <property type="component" value="Unassembled WGS sequence"/>
</dbReference>
<comment type="caution">
    <text evidence="2">The sequence shown here is derived from an EMBL/GenBank/DDBJ whole genome shotgun (WGS) entry which is preliminary data.</text>
</comment>
<evidence type="ECO:0000256" key="1">
    <source>
        <dbReference type="SAM" id="MobiDB-lite"/>
    </source>
</evidence>
<keyword evidence="3" id="KW-1185">Reference proteome</keyword>
<feature type="region of interest" description="Disordered" evidence="1">
    <location>
        <begin position="1"/>
        <end position="42"/>
    </location>
</feature>
<feature type="region of interest" description="Disordered" evidence="1">
    <location>
        <begin position="75"/>
        <end position="94"/>
    </location>
</feature>
<feature type="compositionally biased region" description="Basic residues" evidence="1">
    <location>
        <begin position="27"/>
        <end position="37"/>
    </location>
</feature>